<dbReference type="PANTHER" id="PTHR10742">
    <property type="entry name" value="FLAVIN MONOAMINE OXIDASE"/>
    <property type="match status" value="1"/>
</dbReference>
<comment type="caution">
    <text evidence="2">The sequence shown here is derived from an EMBL/GenBank/DDBJ whole genome shotgun (WGS) entry which is preliminary data.</text>
</comment>
<dbReference type="GO" id="GO:0046592">
    <property type="term" value="F:polyamine oxidase activity"/>
    <property type="evidence" value="ECO:0007669"/>
    <property type="project" value="TreeGrafter"/>
</dbReference>
<sequence length="481" mass="54685">MTTRKSRVLIIGAGAAGIAAATRLLAGGIDNVVMLEAEDRIGGRIHSVGFDGSLVDLGAEWCHGEKGNIVFDMVKHLNLLEKSFHDYTNDTFCISDGTIIKNSMKDLIELADDIFYNGTASGDVGDTLGDYFNHEYKKRVGDMFPENRDRSNMTEMLLDWFHKSYLDLVPAKTWFEVSMMGHRRYKKCEGYLYWQWKKKGYLTILHVLMKKNPDAAQQLPIDDKILLNKEVNRIEWDRDDGVIVGCSDGSWYQTDHVIVTVSLGVLKSLGHLFTPKLPLFKQDAINLIGMGTVAKILLKFPVKWWPDDVAGFSFLWTKTDRNNLLKEFPYGPSDHGKSWLEDIYGFYVVDSHPTVLLGWNVGKMVEQVEHLADHILIEGCIFLLKKFLGHRYNVTYPNGLLRSKWKTNPHFNGSYAYQSLEAERRNVSREDLERPVCDSDGKPVLLFAGEATHSKFYATVHGAIETGFNEADRILEIYKNN</sequence>
<reference evidence="2" key="1">
    <citation type="journal article" date="2020" name="J Insects Food Feed">
        <title>The yellow mealworm (Tenebrio molitor) genome: a resource for the emerging insects as food and feed industry.</title>
        <authorList>
            <person name="Eriksson T."/>
            <person name="Andere A."/>
            <person name="Kelstrup H."/>
            <person name="Emery V."/>
            <person name="Picard C."/>
        </authorList>
    </citation>
    <scope>NUCLEOTIDE SEQUENCE</scope>
    <source>
        <strain evidence="2">Stoneville</strain>
        <tissue evidence="2">Whole head</tissue>
    </source>
</reference>
<evidence type="ECO:0000313" key="2">
    <source>
        <dbReference type="EMBL" id="KAH0818925.1"/>
    </source>
</evidence>
<dbReference type="Pfam" id="PF01593">
    <property type="entry name" value="Amino_oxidase"/>
    <property type="match status" value="1"/>
</dbReference>
<reference evidence="2" key="2">
    <citation type="submission" date="2021-08" db="EMBL/GenBank/DDBJ databases">
        <authorList>
            <person name="Eriksson T."/>
        </authorList>
    </citation>
    <scope>NUCLEOTIDE SEQUENCE</scope>
    <source>
        <strain evidence="2">Stoneville</strain>
        <tissue evidence="2">Whole head</tissue>
    </source>
</reference>
<dbReference type="InterPro" id="IPR036188">
    <property type="entry name" value="FAD/NAD-bd_sf"/>
</dbReference>
<protein>
    <recommendedName>
        <fullName evidence="1">Amine oxidase domain-containing protein</fullName>
    </recommendedName>
</protein>
<dbReference type="Proteomes" id="UP000719412">
    <property type="component" value="Unassembled WGS sequence"/>
</dbReference>
<dbReference type="SUPFAM" id="SSF51905">
    <property type="entry name" value="FAD/NAD(P)-binding domain"/>
    <property type="match status" value="1"/>
</dbReference>
<organism evidence="2 3">
    <name type="scientific">Tenebrio molitor</name>
    <name type="common">Yellow mealworm beetle</name>
    <dbReference type="NCBI Taxonomy" id="7067"/>
    <lineage>
        <taxon>Eukaryota</taxon>
        <taxon>Metazoa</taxon>
        <taxon>Ecdysozoa</taxon>
        <taxon>Arthropoda</taxon>
        <taxon>Hexapoda</taxon>
        <taxon>Insecta</taxon>
        <taxon>Pterygota</taxon>
        <taxon>Neoptera</taxon>
        <taxon>Endopterygota</taxon>
        <taxon>Coleoptera</taxon>
        <taxon>Polyphaga</taxon>
        <taxon>Cucujiformia</taxon>
        <taxon>Tenebrionidae</taxon>
        <taxon>Tenebrio</taxon>
    </lineage>
</organism>
<proteinExistence type="predicted"/>
<keyword evidence="3" id="KW-1185">Reference proteome</keyword>
<gene>
    <name evidence="2" type="ORF">GEV33_003866</name>
</gene>
<evidence type="ECO:0000259" key="1">
    <source>
        <dbReference type="Pfam" id="PF01593"/>
    </source>
</evidence>
<dbReference type="Gene3D" id="3.90.660.10">
    <property type="match status" value="1"/>
</dbReference>
<dbReference type="AlphaFoldDB" id="A0A8J6HQK1"/>
<dbReference type="SUPFAM" id="SSF54373">
    <property type="entry name" value="FAD-linked reductases, C-terminal domain"/>
    <property type="match status" value="1"/>
</dbReference>
<dbReference type="InterPro" id="IPR002937">
    <property type="entry name" value="Amino_oxidase"/>
</dbReference>
<feature type="domain" description="Amine oxidase" evidence="1">
    <location>
        <begin position="16"/>
        <end position="475"/>
    </location>
</feature>
<dbReference type="PANTHER" id="PTHR10742:SF398">
    <property type="entry name" value="AMINE OXIDASE DOMAIN-CONTAINING PROTEIN-RELATED"/>
    <property type="match status" value="1"/>
</dbReference>
<accession>A0A8J6HQK1</accession>
<dbReference type="EMBL" id="JABDTM020016281">
    <property type="protein sequence ID" value="KAH0818925.1"/>
    <property type="molecule type" value="Genomic_DNA"/>
</dbReference>
<dbReference type="Gene3D" id="3.50.50.60">
    <property type="entry name" value="FAD/NAD(P)-binding domain"/>
    <property type="match status" value="1"/>
</dbReference>
<dbReference type="InterPro" id="IPR050281">
    <property type="entry name" value="Flavin_monoamine_oxidase"/>
</dbReference>
<evidence type="ECO:0000313" key="3">
    <source>
        <dbReference type="Proteomes" id="UP000719412"/>
    </source>
</evidence>
<name>A0A8J6HQK1_TENMO</name>